<dbReference type="InterPro" id="IPR027381">
    <property type="entry name" value="LytR/CpsA/Psr_C"/>
</dbReference>
<accession>A0ABW2HAU3</accession>
<organism evidence="3 4">
    <name type="scientific">Microbacterium fluvii</name>
    <dbReference type="NCBI Taxonomy" id="415215"/>
    <lineage>
        <taxon>Bacteria</taxon>
        <taxon>Bacillati</taxon>
        <taxon>Actinomycetota</taxon>
        <taxon>Actinomycetes</taxon>
        <taxon>Micrococcales</taxon>
        <taxon>Microbacteriaceae</taxon>
        <taxon>Microbacterium</taxon>
    </lineage>
</organism>
<reference evidence="4" key="1">
    <citation type="journal article" date="2019" name="Int. J. Syst. Evol. Microbiol.">
        <title>The Global Catalogue of Microorganisms (GCM) 10K type strain sequencing project: providing services to taxonomists for standard genome sequencing and annotation.</title>
        <authorList>
            <consortium name="The Broad Institute Genomics Platform"/>
            <consortium name="The Broad Institute Genome Sequencing Center for Infectious Disease"/>
            <person name="Wu L."/>
            <person name="Ma J."/>
        </authorList>
    </citation>
    <scope>NUCLEOTIDE SEQUENCE [LARGE SCALE GENOMIC DNA]</scope>
    <source>
        <strain evidence="4">CGMCC 1.15772</strain>
    </source>
</reference>
<keyword evidence="4" id="KW-1185">Reference proteome</keyword>
<evidence type="ECO:0000313" key="3">
    <source>
        <dbReference type="EMBL" id="MFC7268136.1"/>
    </source>
</evidence>
<keyword evidence="1" id="KW-0812">Transmembrane</keyword>
<comment type="caution">
    <text evidence="3">The sequence shown here is derived from an EMBL/GenBank/DDBJ whole genome shotgun (WGS) entry which is preliminary data.</text>
</comment>
<dbReference type="Proteomes" id="UP001596507">
    <property type="component" value="Unassembled WGS sequence"/>
</dbReference>
<proteinExistence type="predicted"/>
<keyword evidence="1" id="KW-1133">Transmembrane helix</keyword>
<feature type="transmembrane region" description="Helical" evidence="1">
    <location>
        <begin position="34"/>
        <end position="57"/>
    </location>
</feature>
<keyword evidence="1" id="KW-0472">Membrane</keyword>
<dbReference type="Gene3D" id="3.30.70.2390">
    <property type="match status" value="1"/>
</dbReference>
<dbReference type="RefSeq" id="WP_262873052.1">
    <property type="nucleotide sequence ID" value="NZ_BAABKW010000005.1"/>
</dbReference>
<dbReference type="Pfam" id="PF13399">
    <property type="entry name" value="LytR_C"/>
    <property type="match status" value="1"/>
</dbReference>
<gene>
    <name evidence="3" type="ORF">ACFQRL_04080</name>
</gene>
<name>A0ABW2HAU3_9MICO</name>
<evidence type="ECO:0000259" key="2">
    <source>
        <dbReference type="Pfam" id="PF13399"/>
    </source>
</evidence>
<protein>
    <submittedName>
        <fullName evidence="3">LytR C-terminal domain-containing protein</fullName>
    </submittedName>
</protein>
<evidence type="ECO:0000256" key="1">
    <source>
        <dbReference type="SAM" id="Phobius"/>
    </source>
</evidence>
<feature type="domain" description="LytR/CpsA/Psr regulator C-terminal" evidence="2">
    <location>
        <begin position="88"/>
        <end position="188"/>
    </location>
</feature>
<sequence length="193" mass="20299">MAKSTYPRDRFDDLPEDAGRIGAHRAENPRMNGWAVLLWALAATVVLIGLGVFGTLVSSGRIDLFPEPEATVASTPEPTVTPVIDTSYDVLVLNATPQEGLATEVKGEIEDAGWDAKGAGSVLASEAGQDDFEETTVYYAFAEDEAAAAGLAELLGGALVAQSDVYLQTTAADGEEQPTQLTVVLGLDRVTDE</sequence>
<dbReference type="EMBL" id="JBHTBE010000001">
    <property type="protein sequence ID" value="MFC7268136.1"/>
    <property type="molecule type" value="Genomic_DNA"/>
</dbReference>
<evidence type="ECO:0000313" key="4">
    <source>
        <dbReference type="Proteomes" id="UP001596507"/>
    </source>
</evidence>